<keyword evidence="1" id="KW-0560">Oxidoreductase</keyword>
<dbReference type="Pfam" id="PF01266">
    <property type="entry name" value="DAO"/>
    <property type="match status" value="1"/>
</dbReference>
<dbReference type="RefSeq" id="WP_006298796.1">
    <property type="nucleotide sequence ID" value="NZ_AEGR01000083.1"/>
</dbReference>
<evidence type="ECO:0000313" key="3">
    <source>
        <dbReference type="EMBL" id="EGI75985.1"/>
    </source>
</evidence>
<sequence length="452" mass="49813">MFKTLLETDQDLTRNSYYAATAPRTQRFAALQDDGDADVAIVGGGLAGLSAALELSARGYSVTLLEAREVGWGASGRNGGQVIAGLASDISVIEEQLGTAVARRVWDMTVEAVNLVHERRARHAIDCEWRSGYLTLALNARKARTLRAWQEDMLQRYDFQSRWIEPKDMPRWIASPRFHSGVYDDFNGHLHPLKYTQGLAAAAAQAGVRLHEDTAVTALETQADGALTTLRTVTRAAGQGDVRGSVRARHVLLAGNVYLQEIARALEARIMPVGTYIIASEPMDPALADSLIPSGAAVCDTNFVLDYFRPMQDHRMLYGGRVSYSTATPMNLAESMRRRMLLSFPQLKDVKAQYAWGGFVDISMNRAPDFGRLSQRTGQQEHANIFYLQGFSGHGLALTGLAGKLVAEAIAGQAERFDIFARIQHRPFPGGRWLRTPALVLGMAYYRIKDLL</sequence>
<dbReference type="Gene3D" id="3.50.50.60">
    <property type="entry name" value="FAD/NAD(P)-binding domain"/>
    <property type="match status" value="1"/>
</dbReference>
<comment type="caution">
    <text evidence="3">The sequence shown here is derived from an EMBL/GenBank/DDBJ whole genome shotgun (WGS) entry which is preliminary data.</text>
</comment>
<dbReference type="InterPro" id="IPR006076">
    <property type="entry name" value="FAD-dep_OxRdtase"/>
</dbReference>
<dbReference type="Gene3D" id="3.30.9.10">
    <property type="entry name" value="D-Amino Acid Oxidase, subunit A, domain 2"/>
    <property type="match status" value="1"/>
</dbReference>
<dbReference type="STRING" id="887062.HGR_13509"/>
<evidence type="ECO:0000313" key="4">
    <source>
        <dbReference type="Proteomes" id="UP000016368"/>
    </source>
</evidence>
<reference evidence="3 4" key="1">
    <citation type="journal article" date="2011" name="EMBO J.">
        <title>Structural diversity of bacterial flagellar motors.</title>
        <authorList>
            <person name="Chen S."/>
            <person name="Beeby M."/>
            <person name="Murphy G.E."/>
            <person name="Leadbetter J.R."/>
            <person name="Hendrixson D.R."/>
            <person name="Briegel A."/>
            <person name="Li Z."/>
            <person name="Shi J."/>
            <person name="Tocheva E.I."/>
            <person name="Muller A."/>
            <person name="Dobro M.J."/>
            <person name="Jensen G.J."/>
        </authorList>
    </citation>
    <scope>NUCLEOTIDE SEQUENCE [LARGE SCALE GENOMIC DNA]</scope>
    <source>
        <strain evidence="3 4">ATCC 19624</strain>
    </source>
</reference>
<dbReference type="GO" id="GO:0016491">
    <property type="term" value="F:oxidoreductase activity"/>
    <property type="evidence" value="ECO:0007669"/>
    <property type="project" value="UniProtKB-KW"/>
</dbReference>
<dbReference type="GO" id="GO:0005737">
    <property type="term" value="C:cytoplasm"/>
    <property type="evidence" value="ECO:0007669"/>
    <property type="project" value="TreeGrafter"/>
</dbReference>
<feature type="domain" description="FAD dependent oxidoreductase" evidence="2">
    <location>
        <begin position="38"/>
        <end position="408"/>
    </location>
</feature>
<evidence type="ECO:0000256" key="1">
    <source>
        <dbReference type="ARBA" id="ARBA00023002"/>
    </source>
</evidence>
<dbReference type="EMBL" id="AEGR01000083">
    <property type="protein sequence ID" value="EGI75985.1"/>
    <property type="molecule type" value="Genomic_DNA"/>
</dbReference>
<gene>
    <name evidence="3" type="ORF">HGR_13509</name>
</gene>
<proteinExistence type="predicted"/>
<dbReference type="PANTHER" id="PTHR13847">
    <property type="entry name" value="SARCOSINE DEHYDROGENASE-RELATED"/>
    <property type="match status" value="1"/>
</dbReference>
<dbReference type="eggNOG" id="COG0665">
    <property type="taxonomic scope" value="Bacteria"/>
</dbReference>
<dbReference type="SUPFAM" id="SSF51905">
    <property type="entry name" value="FAD/NAD(P)-binding domain"/>
    <property type="match status" value="1"/>
</dbReference>
<evidence type="ECO:0000259" key="2">
    <source>
        <dbReference type="Pfam" id="PF01266"/>
    </source>
</evidence>
<protein>
    <submittedName>
        <fullName evidence="3">Oxidoreductase</fullName>
    </submittedName>
</protein>
<dbReference type="OrthoDB" id="9342835at2"/>
<organism evidence="3 4">
    <name type="scientific">Hylemonella gracilis ATCC 19624</name>
    <dbReference type="NCBI Taxonomy" id="887062"/>
    <lineage>
        <taxon>Bacteria</taxon>
        <taxon>Pseudomonadati</taxon>
        <taxon>Pseudomonadota</taxon>
        <taxon>Betaproteobacteria</taxon>
        <taxon>Burkholderiales</taxon>
        <taxon>Comamonadaceae</taxon>
        <taxon>Hylemonella</taxon>
    </lineage>
</organism>
<dbReference type="Proteomes" id="UP000016368">
    <property type="component" value="Unassembled WGS sequence"/>
</dbReference>
<keyword evidence="4" id="KW-1185">Reference proteome</keyword>
<dbReference type="InterPro" id="IPR036188">
    <property type="entry name" value="FAD/NAD-bd_sf"/>
</dbReference>
<accession>F3KW64</accession>
<name>F3KW64_9BURK</name>
<dbReference type="AlphaFoldDB" id="F3KW64"/>
<dbReference type="PANTHER" id="PTHR13847:SF281">
    <property type="entry name" value="FAD DEPENDENT OXIDOREDUCTASE DOMAIN-CONTAINING PROTEIN"/>
    <property type="match status" value="1"/>
</dbReference>